<gene>
    <name evidence="2" type="ORF">DPM35_07615</name>
</gene>
<dbReference type="OrthoDB" id="9802676at2"/>
<proteinExistence type="predicted"/>
<evidence type="ECO:0000313" key="3">
    <source>
        <dbReference type="Proteomes" id="UP000251956"/>
    </source>
</evidence>
<protein>
    <submittedName>
        <fullName evidence="2">Nucleoside deaminase</fullName>
    </submittedName>
</protein>
<dbReference type="SUPFAM" id="SSF53927">
    <property type="entry name" value="Cytidine deaminase-like"/>
    <property type="match status" value="1"/>
</dbReference>
<accession>A0A330GYY3</accession>
<sequence length="156" mass="17198">MTRDRMIALIRAADAVARDVVTHGHHPFGAVLVGPDDAILMRQGNINTVRHAETELARRAADAYSPEFLWSCTLVSTGEPCAMCTGTLYWANIGRLVYGFEESQLLALTGDHPENPTMSLSARVVLGSGQKSIEVHGPFPEIEDEVLAAHRDFWRR</sequence>
<dbReference type="RefSeq" id="WP_112127095.1">
    <property type="nucleotide sequence ID" value="NZ_QMBQ01000002.1"/>
</dbReference>
<dbReference type="EMBL" id="QMBQ01000002">
    <property type="protein sequence ID" value="RAZ78872.1"/>
    <property type="molecule type" value="Genomic_DNA"/>
</dbReference>
<dbReference type="GO" id="GO:0006152">
    <property type="term" value="P:purine nucleoside catabolic process"/>
    <property type="evidence" value="ECO:0007669"/>
    <property type="project" value="TreeGrafter"/>
</dbReference>
<dbReference type="GO" id="GO:0047974">
    <property type="term" value="F:guanosine deaminase activity"/>
    <property type="evidence" value="ECO:0007669"/>
    <property type="project" value="TreeGrafter"/>
</dbReference>
<reference evidence="2 3" key="2">
    <citation type="submission" date="2018-07" db="EMBL/GenBank/DDBJ databases">
        <title>Diversity of Mesorhizobium strains in Brazil.</title>
        <authorList>
            <person name="Helene L.C.F."/>
            <person name="Dall'Agnol R."/>
            <person name="Delamuta J.R.M."/>
            <person name="Hungria M."/>
        </authorList>
    </citation>
    <scope>NUCLEOTIDE SEQUENCE [LARGE SCALE GENOMIC DNA]</scope>
    <source>
        <strain evidence="2 3">CNPSo 3140</strain>
    </source>
</reference>
<dbReference type="PANTHER" id="PTHR11079">
    <property type="entry name" value="CYTOSINE DEAMINASE FAMILY MEMBER"/>
    <property type="match status" value="1"/>
</dbReference>
<dbReference type="Pfam" id="PF00383">
    <property type="entry name" value="dCMP_cyt_deam_1"/>
    <property type="match status" value="1"/>
</dbReference>
<feature type="domain" description="CMP/dCMP-type deaminase" evidence="1">
    <location>
        <begin position="4"/>
        <end position="122"/>
    </location>
</feature>
<dbReference type="InterPro" id="IPR016193">
    <property type="entry name" value="Cytidine_deaminase-like"/>
</dbReference>
<organism evidence="2 3">
    <name type="scientific">Mesorhizobium atlanticum</name>
    <dbReference type="NCBI Taxonomy" id="2233532"/>
    <lineage>
        <taxon>Bacteria</taxon>
        <taxon>Pseudomonadati</taxon>
        <taxon>Pseudomonadota</taxon>
        <taxon>Alphaproteobacteria</taxon>
        <taxon>Hyphomicrobiales</taxon>
        <taxon>Phyllobacteriaceae</taxon>
        <taxon>Mesorhizobium</taxon>
    </lineage>
</organism>
<dbReference type="PANTHER" id="PTHR11079:SF161">
    <property type="entry name" value="CMP_DCMP-TYPE DEAMINASE DOMAIN-CONTAINING PROTEIN"/>
    <property type="match status" value="1"/>
</dbReference>
<evidence type="ECO:0000313" key="2">
    <source>
        <dbReference type="EMBL" id="RAZ78872.1"/>
    </source>
</evidence>
<reference evidence="3" key="1">
    <citation type="submission" date="2018-06" db="EMBL/GenBank/DDBJ databases">
        <authorList>
            <person name="Helene L.C."/>
            <person name="Dall'Agnol R."/>
            <person name="Delamuta J.R."/>
            <person name="Hungria M."/>
        </authorList>
    </citation>
    <scope>NUCLEOTIDE SEQUENCE [LARGE SCALE GENOMIC DNA]</scope>
    <source>
        <strain evidence="3">CNPSo 3140</strain>
    </source>
</reference>
<dbReference type="AlphaFoldDB" id="A0A330GYY3"/>
<comment type="caution">
    <text evidence="2">The sequence shown here is derived from an EMBL/GenBank/DDBJ whole genome shotgun (WGS) entry which is preliminary data.</text>
</comment>
<dbReference type="Proteomes" id="UP000251956">
    <property type="component" value="Unassembled WGS sequence"/>
</dbReference>
<keyword evidence="3" id="KW-1185">Reference proteome</keyword>
<dbReference type="Gene3D" id="3.40.140.10">
    <property type="entry name" value="Cytidine Deaminase, domain 2"/>
    <property type="match status" value="1"/>
</dbReference>
<dbReference type="InterPro" id="IPR002125">
    <property type="entry name" value="CMP_dCMP_dom"/>
</dbReference>
<name>A0A330GYY3_9HYPH</name>
<evidence type="ECO:0000259" key="1">
    <source>
        <dbReference type="PROSITE" id="PS51747"/>
    </source>
</evidence>
<dbReference type="CDD" id="cd01285">
    <property type="entry name" value="nucleoside_deaminase"/>
    <property type="match status" value="1"/>
</dbReference>
<dbReference type="PROSITE" id="PS51747">
    <property type="entry name" value="CYT_DCMP_DEAMINASES_2"/>
    <property type="match status" value="1"/>
</dbReference>